<dbReference type="SFLD" id="SFLDF00009">
    <property type="entry name" value="o-succinylbenzoate_synthase"/>
    <property type="match status" value="1"/>
</dbReference>
<comment type="pathway">
    <text evidence="5">Quinol/quinone metabolism; 1,4-dihydroxy-2-naphthoate biosynthesis; 1,4-dihydroxy-2-naphthoate from chorismate: step 4/7.</text>
</comment>
<dbReference type="SFLD" id="SFLDG00180">
    <property type="entry name" value="muconate_cycloisomerase"/>
    <property type="match status" value="1"/>
</dbReference>
<dbReference type="PANTHER" id="PTHR48073:SF2">
    <property type="entry name" value="O-SUCCINYLBENZOATE SYNTHASE"/>
    <property type="match status" value="1"/>
</dbReference>
<evidence type="ECO:0000256" key="3">
    <source>
        <dbReference type="ARBA" id="ARBA00022842"/>
    </source>
</evidence>
<comment type="cofactor">
    <cofactor evidence="5">
        <name>a divalent metal cation</name>
        <dbReference type="ChEBI" id="CHEBI:60240"/>
    </cofactor>
</comment>
<evidence type="ECO:0000256" key="1">
    <source>
        <dbReference type="ARBA" id="ARBA00022428"/>
    </source>
</evidence>
<sequence length="330" mass="34623">MKAHAVPLSDVLDRLHVVSLPMRVRFRGITVREVALIDGPHGWGEFGAFVEYPPAEAALWLASGIAAAYQPPPHLRRDRIPVNATVPAVPAAEVAEIVARYPGVRTAKVKVAEPGQSLADDVARVNAVRELVPTVRVDANGGWTVDEAVAAAHALTADGALEYLEQPCRTVAELAELRGRIDVPVAADESIRKASDPLYVVRSGAADVAVLKVAPLGGVAAMLEIAAAIDIPIVVSSALDSAVGIGTGLAAAAALPVLDHACGLGTGSLFVEDVADPRTPVDGYLPVATVTPDPARLAALAATPARRQWWIDRIRRCWPLVTAQAGLRNR</sequence>
<feature type="binding site" evidence="5">
    <location>
        <position position="165"/>
    </location>
    <ligand>
        <name>Mg(2+)</name>
        <dbReference type="ChEBI" id="CHEBI:18420"/>
    </ligand>
</feature>
<evidence type="ECO:0000313" key="8">
    <source>
        <dbReference type="Proteomes" id="UP000467006"/>
    </source>
</evidence>
<dbReference type="AlphaFoldDB" id="A0A7I7K3Z3"/>
<name>A0A7I7K3Z3_9MYCO</name>
<dbReference type="SMART" id="SM00922">
    <property type="entry name" value="MR_MLE"/>
    <property type="match status" value="1"/>
</dbReference>
<dbReference type="HAMAP" id="MF_00470">
    <property type="entry name" value="MenC_1"/>
    <property type="match status" value="1"/>
</dbReference>
<evidence type="ECO:0000256" key="2">
    <source>
        <dbReference type="ARBA" id="ARBA00022723"/>
    </source>
</evidence>
<dbReference type="Proteomes" id="UP000467006">
    <property type="component" value="Chromosome"/>
</dbReference>
<keyword evidence="1 5" id="KW-0474">Menaquinone biosynthesis</keyword>
<dbReference type="RefSeq" id="WP_264033508.1">
    <property type="nucleotide sequence ID" value="NZ_JACKUY010000018.1"/>
</dbReference>
<dbReference type="InterPro" id="IPR029065">
    <property type="entry name" value="Enolase_C-like"/>
</dbReference>
<dbReference type="SUPFAM" id="SSF51604">
    <property type="entry name" value="Enolase C-terminal domain-like"/>
    <property type="match status" value="1"/>
</dbReference>
<proteinExistence type="inferred from homology"/>
<dbReference type="EC" id="4.2.1.113" evidence="5"/>
<dbReference type="GO" id="GO:0043748">
    <property type="term" value="F:O-succinylbenzoate synthase activity"/>
    <property type="evidence" value="ECO:0007669"/>
    <property type="project" value="UniProtKB-EC"/>
</dbReference>
<dbReference type="InterPro" id="IPR036849">
    <property type="entry name" value="Enolase-like_C_sf"/>
</dbReference>
<dbReference type="KEGG" id="mdu:MDUV_36430"/>
<dbReference type="Pfam" id="PF18374">
    <property type="entry name" value="Enolase_like_N"/>
    <property type="match status" value="1"/>
</dbReference>
<evidence type="ECO:0000313" key="7">
    <source>
        <dbReference type="EMBL" id="BBX18783.1"/>
    </source>
</evidence>
<keyword evidence="3 5" id="KW-0460">Magnesium</keyword>
<comment type="similarity">
    <text evidence="5">Belongs to the mandelate racemase/muconate lactonizing enzyme family. MenC type 1 subfamily.</text>
</comment>
<dbReference type="EMBL" id="AP022563">
    <property type="protein sequence ID" value="BBX18783.1"/>
    <property type="molecule type" value="Genomic_DNA"/>
</dbReference>
<evidence type="ECO:0000259" key="6">
    <source>
        <dbReference type="SMART" id="SM00922"/>
    </source>
</evidence>
<feature type="active site" description="Proton donor" evidence="5">
    <location>
        <position position="110"/>
    </location>
</feature>
<feature type="active site" description="Proton acceptor" evidence="5">
    <location>
        <position position="212"/>
    </location>
</feature>
<feature type="binding site" evidence="5">
    <location>
        <position position="188"/>
    </location>
    <ligand>
        <name>Mg(2+)</name>
        <dbReference type="ChEBI" id="CHEBI:18420"/>
    </ligand>
</feature>
<dbReference type="GO" id="GO:0000287">
    <property type="term" value="F:magnesium ion binding"/>
    <property type="evidence" value="ECO:0007669"/>
    <property type="project" value="UniProtKB-UniRule"/>
</dbReference>
<keyword evidence="4 5" id="KW-0456">Lyase</keyword>
<feature type="binding site" evidence="5">
    <location>
        <position position="138"/>
    </location>
    <ligand>
        <name>Mg(2+)</name>
        <dbReference type="ChEBI" id="CHEBI:18420"/>
    </ligand>
</feature>
<dbReference type="Pfam" id="PF13378">
    <property type="entry name" value="MR_MLE_C"/>
    <property type="match status" value="1"/>
</dbReference>
<dbReference type="NCBIfam" id="NF002782">
    <property type="entry name" value="PRK02901.1"/>
    <property type="match status" value="1"/>
</dbReference>
<dbReference type="InterPro" id="IPR010196">
    <property type="entry name" value="OSB_synthase_MenC1"/>
</dbReference>
<dbReference type="UniPathway" id="UPA01057">
    <property type="reaction ID" value="UER00165"/>
</dbReference>
<comment type="catalytic activity">
    <reaction evidence="5">
        <text>(1R,6R)-6-hydroxy-2-succinyl-cyclohexa-2,4-diene-1-carboxylate = 2-succinylbenzoate + H2O</text>
        <dbReference type="Rhea" id="RHEA:10196"/>
        <dbReference type="ChEBI" id="CHEBI:15377"/>
        <dbReference type="ChEBI" id="CHEBI:18325"/>
        <dbReference type="ChEBI" id="CHEBI:58689"/>
        <dbReference type="EC" id="4.2.1.113"/>
    </reaction>
</comment>
<dbReference type="SFLD" id="SFLDS00001">
    <property type="entry name" value="Enolase"/>
    <property type="match status" value="1"/>
</dbReference>
<organism evidence="7 8">
    <name type="scientific">Mycolicibacterium duvalii</name>
    <dbReference type="NCBI Taxonomy" id="39688"/>
    <lineage>
        <taxon>Bacteria</taxon>
        <taxon>Bacillati</taxon>
        <taxon>Actinomycetota</taxon>
        <taxon>Actinomycetes</taxon>
        <taxon>Mycobacteriales</taxon>
        <taxon>Mycobacteriaceae</taxon>
        <taxon>Mycolicibacterium</taxon>
    </lineage>
</organism>
<dbReference type="Gene3D" id="3.20.20.120">
    <property type="entry name" value="Enolase-like C-terminal domain"/>
    <property type="match status" value="1"/>
</dbReference>
<protein>
    <recommendedName>
        <fullName evidence="5">o-succinylbenzoate synthase</fullName>
        <shortName evidence="5">OSB synthase</shortName>
        <shortName evidence="5">OSBS</shortName>
        <ecNumber evidence="5">4.2.1.113</ecNumber>
    </recommendedName>
    <alternativeName>
        <fullName evidence="5">4-(2'-carboxyphenyl)-4-oxybutyric acid synthase</fullName>
    </alternativeName>
    <alternativeName>
        <fullName evidence="5">o-succinylbenzoic acid synthase</fullName>
    </alternativeName>
</protein>
<feature type="domain" description="Mandelate racemase/muconate lactonizing enzyme C-terminal" evidence="6">
    <location>
        <begin position="91"/>
        <end position="184"/>
    </location>
</feature>
<dbReference type="PANTHER" id="PTHR48073">
    <property type="entry name" value="O-SUCCINYLBENZOATE SYNTHASE-RELATED"/>
    <property type="match status" value="1"/>
</dbReference>
<dbReference type="UniPathway" id="UPA00079"/>
<evidence type="ECO:0000256" key="5">
    <source>
        <dbReference type="HAMAP-Rule" id="MF_00470"/>
    </source>
</evidence>
<dbReference type="GO" id="GO:0009234">
    <property type="term" value="P:menaquinone biosynthetic process"/>
    <property type="evidence" value="ECO:0007669"/>
    <property type="project" value="UniProtKB-UniRule"/>
</dbReference>
<comment type="pathway">
    <text evidence="5">Quinol/quinone metabolism; menaquinone biosynthesis.</text>
</comment>
<reference evidence="7 8" key="1">
    <citation type="journal article" date="2019" name="Emerg. Microbes Infect.">
        <title>Comprehensive subspecies identification of 175 nontuberculous mycobacteria species based on 7547 genomic profiles.</title>
        <authorList>
            <person name="Matsumoto Y."/>
            <person name="Kinjo T."/>
            <person name="Motooka D."/>
            <person name="Nabeya D."/>
            <person name="Jung N."/>
            <person name="Uechi K."/>
            <person name="Horii T."/>
            <person name="Iida T."/>
            <person name="Fujita J."/>
            <person name="Nakamura S."/>
        </authorList>
    </citation>
    <scope>NUCLEOTIDE SEQUENCE [LARGE SCALE GENOMIC DNA]</scope>
    <source>
        <strain evidence="7 8">JCM 6396</strain>
    </source>
</reference>
<accession>A0A7I7K3Z3</accession>
<dbReference type="CDD" id="cd03320">
    <property type="entry name" value="OSBS"/>
    <property type="match status" value="1"/>
</dbReference>
<dbReference type="InterPro" id="IPR013342">
    <property type="entry name" value="Mandelate_racemase_C"/>
</dbReference>
<keyword evidence="2 5" id="KW-0479">Metal-binding</keyword>
<keyword evidence="8" id="KW-1185">Reference proteome</keyword>
<comment type="function">
    <text evidence="5">Converts 2-succinyl-6-hydroxy-2,4-cyclohexadiene-1-carboxylate (SHCHC) to 2-succinylbenzoate (OSB).</text>
</comment>
<gene>
    <name evidence="7" type="primary">menC_2</name>
    <name evidence="5" type="synonym">menC</name>
    <name evidence="7" type="ORF">MDUV_36430</name>
</gene>
<evidence type="ECO:0000256" key="4">
    <source>
        <dbReference type="ARBA" id="ARBA00023239"/>
    </source>
</evidence>